<evidence type="ECO:0000313" key="2">
    <source>
        <dbReference type="Proteomes" id="UP000775877"/>
    </source>
</evidence>
<evidence type="ECO:0000313" key="1">
    <source>
        <dbReference type="EMBL" id="MCA9381322.1"/>
    </source>
</evidence>
<dbReference type="InterPro" id="IPR011992">
    <property type="entry name" value="EF-hand-dom_pair"/>
</dbReference>
<dbReference type="SUPFAM" id="SSF47473">
    <property type="entry name" value="EF-hand"/>
    <property type="match status" value="1"/>
</dbReference>
<dbReference type="PROSITE" id="PS00018">
    <property type="entry name" value="EF_HAND_1"/>
    <property type="match status" value="2"/>
</dbReference>
<dbReference type="InterPro" id="IPR018247">
    <property type="entry name" value="EF_Hand_1_Ca_BS"/>
</dbReference>
<reference evidence="1" key="1">
    <citation type="submission" date="2020-04" db="EMBL/GenBank/DDBJ databases">
        <authorList>
            <person name="Zhang T."/>
        </authorList>
    </citation>
    <scope>NUCLEOTIDE SEQUENCE</scope>
    <source>
        <strain evidence="1">HKST-UBA13</strain>
    </source>
</reference>
<name>A0A955L1T9_9BACT</name>
<dbReference type="AlphaFoldDB" id="A0A955L1T9"/>
<sequence>MNQNRYRFLTLLNIVLFIALVLGTVVLIDLGNNKNDLPVSDTFDSFGCGRLDINNNNKIELDDFAAFAKAYNDECSVAPLPTSYPSCGFKDADKSGKVDLPDFAWFANLYYNETCTLLNTGGVTNENSITESDITLYYKYNQENEVYEYTLSGEKPTPCHTVSVTDSYDSAQNKVTVSVDIKAGSSDVICNQVFVPFEETGAVSGNELTTFELVVVNKTQSQTLKTLSKEDGSAKALFEYQDHSVWHYSVNGYVPNGCASAQENTIKDGDKIDYTISITTQSSSEVFCTQALEPYFFEGYINATADADISFREIVADSPAP</sequence>
<gene>
    <name evidence="1" type="ORF">KC678_03585</name>
</gene>
<protein>
    <recommendedName>
        <fullName evidence="3">EF-hand domain-containing protein</fullName>
    </recommendedName>
</protein>
<dbReference type="Proteomes" id="UP000775877">
    <property type="component" value="Unassembled WGS sequence"/>
</dbReference>
<evidence type="ECO:0008006" key="3">
    <source>
        <dbReference type="Google" id="ProtNLM"/>
    </source>
</evidence>
<reference evidence="1" key="2">
    <citation type="journal article" date="2021" name="Microbiome">
        <title>Successional dynamics and alternative stable states in a saline activated sludge microbial community over 9 years.</title>
        <authorList>
            <person name="Wang Y."/>
            <person name="Ye J."/>
            <person name="Ju F."/>
            <person name="Liu L."/>
            <person name="Boyd J.A."/>
            <person name="Deng Y."/>
            <person name="Parks D.H."/>
            <person name="Jiang X."/>
            <person name="Yin X."/>
            <person name="Woodcroft B.J."/>
            <person name="Tyson G.W."/>
            <person name="Hugenholtz P."/>
            <person name="Polz M.F."/>
            <person name="Zhang T."/>
        </authorList>
    </citation>
    <scope>NUCLEOTIDE SEQUENCE</scope>
    <source>
        <strain evidence="1">HKST-UBA13</strain>
    </source>
</reference>
<dbReference type="EMBL" id="JAGQLJ010000077">
    <property type="protein sequence ID" value="MCA9381322.1"/>
    <property type="molecule type" value="Genomic_DNA"/>
</dbReference>
<comment type="caution">
    <text evidence="1">The sequence shown here is derived from an EMBL/GenBank/DDBJ whole genome shotgun (WGS) entry which is preliminary data.</text>
</comment>
<organism evidence="1 2">
    <name type="scientific">Candidatus Dojkabacteria bacterium</name>
    <dbReference type="NCBI Taxonomy" id="2099670"/>
    <lineage>
        <taxon>Bacteria</taxon>
        <taxon>Candidatus Dojkabacteria</taxon>
    </lineage>
</organism>
<proteinExistence type="predicted"/>
<accession>A0A955L1T9</accession>